<keyword evidence="1" id="KW-1133">Transmembrane helix</keyword>
<comment type="caution">
    <text evidence="2">The sequence shown here is derived from an EMBL/GenBank/DDBJ whole genome shotgun (WGS) entry which is preliminary data.</text>
</comment>
<protein>
    <submittedName>
        <fullName evidence="2">Unnamed protein product</fullName>
    </submittedName>
</protein>
<dbReference type="AlphaFoldDB" id="A0A9W6TGT7"/>
<evidence type="ECO:0000313" key="2">
    <source>
        <dbReference type="EMBL" id="GMF13250.1"/>
    </source>
</evidence>
<keyword evidence="1" id="KW-0472">Membrane</keyword>
<gene>
    <name evidence="2" type="ORF">Plil01_000374500</name>
</gene>
<dbReference type="Proteomes" id="UP001165083">
    <property type="component" value="Unassembled WGS sequence"/>
</dbReference>
<dbReference type="OrthoDB" id="120316at2759"/>
<feature type="transmembrane region" description="Helical" evidence="1">
    <location>
        <begin position="123"/>
        <end position="145"/>
    </location>
</feature>
<sequence length="189" mass="21060">MARSNFTQVWKVVPQFNRRLALWEALQVELHGAYSKSRLLSLANYASKTTLTHAIVVMILIPLPCLAVTIVVNVLPLANPFDGLKANKLFLLRQCITVFVYTTVIIFRFCRNVPDLKQPIWRIMVKSVVVAVISAVVLYAMSQIIGFPLPFSTLIISGVVHIDSNICDGKTCKTNHLQLRYSPNGCGCS</sequence>
<organism evidence="2 3">
    <name type="scientific">Phytophthora lilii</name>
    <dbReference type="NCBI Taxonomy" id="2077276"/>
    <lineage>
        <taxon>Eukaryota</taxon>
        <taxon>Sar</taxon>
        <taxon>Stramenopiles</taxon>
        <taxon>Oomycota</taxon>
        <taxon>Peronosporomycetes</taxon>
        <taxon>Peronosporales</taxon>
        <taxon>Peronosporaceae</taxon>
        <taxon>Phytophthora</taxon>
    </lineage>
</organism>
<feature type="transmembrane region" description="Helical" evidence="1">
    <location>
        <begin position="54"/>
        <end position="78"/>
    </location>
</feature>
<dbReference type="EMBL" id="BSXW01000149">
    <property type="protein sequence ID" value="GMF13250.1"/>
    <property type="molecule type" value="Genomic_DNA"/>
</dbReference>
<accession>A0A9W6TGT7</accession>
<evidence type="ECO:0000313" key="3">
    <source>
        <dbReference type="Proteomes" id="UP001165083"/>
    </source>
</evidence>
<keyword evidence="1" id="KW-0812">Transmembrane</keyword>
<feature type="transmembrane region" description="Helical" evidence="1">
    <location>
        <begin position="90"/>
        <end position="111"/>
    </location>
</feature>
<reference evidence="2" key="1">
    <citation type="submission" date="2023-04" db="EMBL/GenBank/DDBJ databases">
        <title>Phytophthora lilii NBRC 32176.</title>
        <authorList>
            <person name="Ichikawa N."/>
            <person name="Sato H."/>
            <person name="Tonouchi N."/>
        </authorList>
    </citation>
    <scope>NUCLEOTIDE SEQUENCE</scope>
    <source>
        <strain evidence="2">NBRC 32176</strain>
    </source>
</reference>
<evidence type="ECO:0000256" key="1">
    <source>
        <dbReference type="SAM" id="Phobius"/>
    </source>
</evidence>
<name>A0A9W6TGT7_9STRA</name>
<keyword evidence="3" id="KW-1185">Reference proteome</keyword>
<proteinExistence type="predicted"/>